<evidence type="ECO:0000313" key="2">
    <source>
        <dbReference type="Proteomes" id="UP000546642"/>
    </source>
</evidence>
<sequence>MPRYETPRFLKNLGTTYTPPEQVDMNKPNIARVYSYYLGGKDHFEVDREMANYAAEIVPGVNELAMGNRAFIQRAVRYLAMERGVRQFLDVGSGLPTEANVHEVAHEATDDARVLYVDNDPIVLAHARALLAGDARTGVINADLRRPQEILTAPETRDLLDFNQPVGLILGGILHHLADEDDPERLTRELADALAPGSFLAISHFARPDHRSHPEEHDRALNLEAAFLKKLGTGRWRTPEEILAYFCGWKPVEPGMVPLQDWRPLPDAARVAGTYRMSPTTRLLIFGGVAKKP</sequence>
<dbReference type="GO" id="GO:0008168">
    <property type="term" value="F:methyltransferase activity"/>
    <property type="evidence" value="ECO:0007669"/>
    <property type="project" value="UniProtKB-KW"/>
</dbReference>
<keyword evidence="1" id="KW-0489">Methyltransferase</keyword>
<dbReference type="AlphaFoldDB" id="A0A7X0D452"/>
<keyword evidence="1" id="KW-0808">Transferase</keyword>
<evidence type="ECO:0000313" key="1">
    <source>
        <dbReference type="EMBL" id="MBB6170913.1"/>
    </source>
</evidence>
<dbReference type="PIRSF" id="PIRSF017393">
    <property type="entry name" value="MTase_SAV2177"/>
    <property type="match status" value="1"/>
</dbReference>
<organism evidence="1 2">
    <name type="scientific">Nocardiopsis mwathae</name>
    <dbReference type="NCBI Taxonomy" id="1472723"/>
    <lineage>
        <taxon>Bacteria</taxon>
        <taxon>Bacillati</taxon>
        <taxon>Actinomycetota</taxon>
        <taxon>Actinomycetes</taxon>
        <taxon>Streptosporangiales</taxon>
        <taxon>Nocardiopsidaceae</taxon>
        <taxon>Nocardiopsis</taxon>
    </lineage>
</organism>
<dbReference type="SUPFAM" id="SSF53335">
    <property type="entry name" value="S-adenosyl-L-methionine-dependent methyltransferases"/>
    <property type="match status" value="1"/>
</dbReference>
<dbReference type="Proteomes" id="UP000546642">
    <property type="component" value="Unassembled WGS sequence"/>
</dbReference>
<dbReference type="Gene3D" id="3.40.50.150">
    <property type="entry name" value="Vaccinia Virus protein VP39"/>
    <property type="match status" value="1"/>
</dbReference>
<dbReference type="Pfam" id="PF04672">
    <property type="entry name" value="Methyltransf_19"/>
    <property type="match status" value="1"/>
</dbReference>
<dbReference type="GO" id="GO:0032259">
    <property type="term" value="P:methylation"/>
    <property type="evidence" value="ECO:0007669"/>
    <property type="project" value="UniProtKB-KW"/>
</dbReference>
<reference evidence="1 2" key="1">
    <citation type="submission" date="2020-08" db="EMBL/GenBank/DDBJ databases">
        <title>Sequencing the genomes of 1000 actinobacteria strains.</title>
        <authorList>
            <person name="Klenk H.-P."/>
        </authorList>
    </citation>
    <scope>NUCLEOTIDE SEQUENCE [LARGE SCALE GENOMIC DNA]</scope>
    <source>
        <strain evidence="1 2">DSM 46659</strain>
    </source>
</reference>
<dbReference type="EMBL" id="JACHDS010000001">
    <property type="protein sequence ID" value="MBB6170913.1"/>
    <property type="molecule type" value="Genomic_DNA"/>
</dbReference>
<dbReference type="CDD" id="cd02440">
    <property type="entry name" value="AdoMet_MTases"/>
    <property type="match status" value="1"/>
</dbReference>
<accession>A0A7X0D452</accession>
<comment type="caution">
    <text evidence="1">The sequence shown here is derived from an EMBL/GenBank/DDBJ whole genome shotgun (WGS) entry which is preliminary data.</text>
</comment>
<dbReference type="InterPro" id="IPR006764">
    <property type="entry name" value="SAM_dep_MeTrfase_SAV2177_type"/>
</dbReference>
<dbReference type="RefSeq" id="WP_184073918.1">
    <property type="nucleotide sequence ID" value="NZ_JACHDS010000001.1"/>
</dbReference>
<gene>
    <name evidence="1" type="ORF">HNR23_000973</name>
</gene>
<proteinExistence type="predicted"/>
<dbReference type="InterPro" id="IPR029063">
    <property type="entry name" value="SAM-dependent_MTases_sf"/>
</dbReference>
<keyword evidence="2" id="KW-1185">Reference proteome</keyword>
<name>A0A7X0D452_9ACTN</name>
<protein>
    <submittedName>
        <fullName evidence="1">SAM-dependent methyltransferase</fullName>
    </submittedName>
</protein>